<keyword evidence="2" id="KW-0812">Transmembrane</keyword>
<dbReference type="RefSeq" id="WP_064013985.1">
    <property type="nucleotide sequence ID" value="NZ_CP011387.1"/>
</dbReference>
<dbReference type="GO" id="GO:0043683">
    <property type="term" value="P:type IV pilus assembly"/>
    <property type="evidence" value="ECO:0007669"/>
    <property type="project" value="InterPro"/>
</dbReference>
<dbReference type="Proteomes" id="UP000077363">
    <property type="component" value="Chromosome"/>
</dbReference>
<keyword evidence="4" id="KW-1185">Reference proteome</keyword>
<name>A0A172T7C5_9DEIO</name>
<evidence type="ECO:0000256" key="2">
    <source>
        <dbReference type="SAM" id="Phobius"/>
    </source>
</evidence>
<dbReference type="InterPro" id="IPR014717">
    <property type="entry name" value="Transl_elong_EF1B/ribsomal_bS6"/>
</dbReference>
<evidence type="ECO:0000313" key="3">
    <source>
        <dbReference type="EMBL" id="ANE42929.1"/>
    </source>
</evidence>
<keyword evidence="2" id="KW-1133">Transmembrane helix</keyword>
<organism evidence="3 4">
    <name type="scientific">Deinococcus puniceus</name>
    <dbReference type="NCBI Taxonomy" id="1182568"/>
    <lineage>
        <taxon>Bacteria</taxon>
        <taxon>Thermotogati</taxon>
        <taxon>Deinococcota</taxon>
        <taxon>Deinococci</taxon>
        <taxon>Deinococcales</taxon>
        <taxon>Deinococcaceae</taxon>
        <taxon>Deinococcus</taxon>
    </lineage>
</organism>
<dbReference type="EMBL" id="CP011387">
    <property type="protein sequence ID" value="ANE42929.1"/>
    <property type="molecule type" value="Genomic_DNA"/>
</dbReference>
<dbReference type="InterPro" id="IPR007445">
    <property type="entry name" value="PilO"/>
</dbReference>
<reference evidence="3 4" key="1">
    <citation type="submission" date="2015-01" db="EMBL/GenBank/DDBJ databases">
        <title>Deinococcus puniceus/DY1/ whole genome sequencing.</title>
        <authorList>
            <person name="Kim M.K."/>
            <person name="Srinivasan S."/>
            <person name="Lee J.-J."/>
        </authorList>
    </citation>
    <scope>NUCLEOTIDE SEQUENCE [LARGE SCALE GENOMIC DNA]</scope>
    <source>
        <strain evidence="3 4">DY1</strain>
    </source>
</reference>
<evidence type="ECO:0000256" key="1">
    <source>
        <dbReference type="SAM" id="MobiDB-lite"/>
    </source>
</evidence>
<proteinExistence type="predicted"/>
<accession>A0A172T7C5</accession>
<dbReference type="STRING" id="1182568.SU48_03155"/>
<dbReference type="PATRIC" id="fig|1182568.3.peg.662"/>
<evidence type="ECO:0000313" key="4">
    <source>
        <dbReference type="Proteomes" id="UP000077363"/>
    </source>
</evidence>
<dbReference type="OrthoDB" id="74093at2"/>
<protein>
    <submittedName>
        <fullName evidence="3">Pilus assembly protein PilO</fullName>
    </submittedName>
</protein>
<dbReference type="Pfam" id="PF04350">
    <property type="entry name" value="PilO"/>
    <property type="match status" value="1"/>
</dbReference>
<feature type="transmembrane region" description="Helical" evidence="2">
    <location>
        <begin position="12"/>
        <end position="29"/>
    </location>
</feature>
<sequence length="217" mass="22919">MTASKLDARSIFLIALVGCMAVIAGWYYLRFQPRQAQIAQLQTEVETTQTQADLYRSASQRLPDLRTRVAALEVEQSQFLRALPDAAQFGTVLDEVRRNVTAAGAQLSSFNVQTGAGTDLPSGVRPISLTVGVGGQFTQVFQAIRSIETMNRFTNVTAVGIQVPQASSFNPPLESTIGLTVYTFDASQATPVAADGTPAAPAAADAPATDPASGGVR</sequence>
<dbReference type="AlphaFoldDB" id="A0A172T7C5"/>
<dbReference type="Gene3D" id="3.30.70.60">
    <property type="match status" value="1"/>
</dbReference>
<dbReference type="KEGG" id="dpu:SU48_03155"/>
<dbReference type="GO" id="GO:0043107">
    <property type="term" value="P:type IV pilus-dependent motility"/>
    <property type="evidence" value="ECO:0007669"/>
    <property type="project" value="InterPro"/>
</dbReference>
<feature type="region of interest" description="Disordered" evidence="1">
    <location>
        <begin position="193"/>
        <end position="217"/>
    </location>
</feature>
<gene>
    <name evidence="3" type="ORF">SU48_03155</name>
</gene>
<keyword evidence="2" id="KW-0472">Membrane</keyword>